<evidence type="ECO:0000256" key="1">
    <source>
        <dbReference type="SAM" id="MobiDB-lite"/>
    </source>
</evidence>
<accession>A0A3M2MF86</accession>
<evidence type="ECO:0000313" key="4">
    <source>
        <dbReference type="Proteomes" id="UP000282674"/>
    </source>
</evidence>
<dbReference type="EMBL" id="RFFG01000002">
    <property type="protein sequence ID" value="RMI47680.1"/>
    <property type="molecule type" value="Genomic_DNA"/>
</dbReference>
<feature type="region of interest" description="Disordered" evidence="1">
    <location>
        <begin position="9"/>
        <end position="29"/>
    </location>
</feature>
<evidence type="ECO:0000313" key="3">
    <source>
        <dbReference type="EMBL" id="RMI47680.1"/>
    </source>
</evidence>
<dbReference type="Proteomes" id="UP000282674">
    <property type="component" value="Unassembled WGS sequence"/>
</dbReference>
<evidence type="ECO:0000259" key="2">
    <source>
        <dbReference type="SMART" id="SM00943"/>
    </source>
</evidence>
<comment type="caution">
    <text evidence="3">The sequence shown here is derived from an EMBL/GenBank/DDBJ whole genome shotgun (WGS) entry which is preliminary data.</text>
</comment>
<dbReference type="SMART" id="SM00943">
    <property type="entry name" value="Prim-Pol"/>
    <property type="match status" value="1"/>
</dbReference>
<dbReference type="RefSeq" id="WP_122192529.1">
    <property type="nucleotide sequence ID" value="NZ_RFFG01000002.1"/>
</dbReference>
<keyword evidence="4" id="KW-1185">Reference proteome</keyword>
<dbReference type="Pfam" id="PF09250">
    <property type="entry name" value="Prim-Pol"/>
    <property type="match status" value="1"/>
</dbReference>
<protein>
    <submittedName>
        <fullName evidence="3">DNA primase</fullName>
    </submittedName>
</protein>
<dbReference type="InterPro" id="IPR015330">
    <property type="entry name" value="DNA_primase/pol_bifunc_N"/>
</dbReference>
<gene>
    <name evidence="3" type="ORF">EBO15_01945</name>
</gene>
<feature type="domain" description="DNA primase/polymerase bifunctional N-terminal" evidence="2">
    <location>
        <begin position="35"/>
        <end position="214"/>
    </location>
</feature>
<dbReference type="OrthoDB" id="3397040at2"/>
<proteinExistence type="predicted"/>
<dbReference type="AlphaFoldDB" id="A0A3M2MF86"/>
<reference evidence="3 4" key="1">
    <citation type="submission" date="2018-10" db="EMBL/GenBank/DDBJ databases">
        <title>Isolation from soil.</title>
        <authorList>
            <person name="Hu J."/>
        </authorList>
    </citation>
    <scope>NUCLEOTIDE SEQUENCE [LARGE SCALE GENOMIC DNA]</scope>
    <source>
        <strain evidence="3 4">NEAU-Ht49</strain>
    </source>
</reference>
<name>A0A3M2MF86_9ACTN</name>
<organism evidence="3 4">
    <name type="scientific">Actinomadura harenae</name>
    <dbReference type="NCBI Taxonomy" id="2483351"/>
    <lineage>
        <taxon>Bacteria</taxon>
        <taxon>Bacillati</taxon>
        <taxon>Actinomycetota</taxon>
        <taxon>Actinomycetes</taxon>
        <taxon>Streptosporangiales</taxon>
        <taxon>Thermomonosporaceae</taxon>
        <taxon>Actinomadura</taxon>
    </lineage>
</organism>
<sequence>MGGVNVLAVTGNRSRRRARERNRERPQPLATAAAAAAYAALGWPCVPGAHAPEGGDRACSCDRVGCPDPAAHPVSAAWAIQASVDPAVIDRWWTERPDANVILPTGRVFDVFDVPAAAGAEALARIDAEDLPSGPVANVADERHLFFVATRAPVDEDEWWSCHLDCSPETVAETPGMRWHCRDSYVVAPASRLTYGRTVSWIRPPENAPLPDPLRLLAVLSDACEAL</sequence>